<name>A0A2T0TH41_9PSEU</name>
<dbReference type="Proteomes" id="UP000239494">
    <property type="component" value="Unassembled WGS sequence"/>
</dbReference>
<accession>A0A2T0TH41</accession>
<evidence type="ECO:0000313" key="1">
    <source>
        <dbReference type="EMBL" id="PRY44953.1"/>
    </source>
</evidence>
<reference evidence="1 2" key="1">
    <citation type="submission" date="2018-03" db="EMBL/GenBank/DDBJ databases">
        <title>Genomic Encyclopedia of Archaeal and Bacterial Type Strains, Phase II (KMG-II): from individual species to whole genera.</title>
        <authorList>
            <person name="Goeker M."/>
        </authorList>
    </citation>
    <scope>NUCLEOTIDE SEQUENCE [LARGE SCALE GENOMIC DNA]</scope>
    <source>
        <strain evidence="1 2">DSM 44720</strain>
    </source>
</reference>
<gene>
    <name evidence="1" type="ORF">CLV43_102518</name>
</gene>
<evidence type="ECO:0000313" key="2">
    <source>
        <dbReference type="Proteomes" id="UP000239494"/>
    </source>
</evidence>
<dbReference type="AlphaFoldDB" id="A0A2T0TH41"/>
<comment type="caution">
    <text evidence="1">The sequence shown here is derived from an EMBL/GenBank/DDBJ whole genome shotgun (WGS) entry which is preliminary data.</text>
</comment>
<organism evidence="1 2">
    <name type="scientific">Umezawaea tangerina</name>
    <dbReference type="NCBI Taxonomy" id="84725"/>
    <lineage>
        <taxon>Bacteria</taxon>
        <taxon>Bacillati</taxon>
        <taxon>Actinomycetota</taxon>
        <taxon>Actinomycetes</taxon>
        <taxon>Pseudonocardiales</taxon>
        <taxon>Pseudonocardiaceae</taxon>
        <taxon>Umezawaea</taxon>
    </lineage>
</organism>
<sequence length="44" mass="4822">MVPEVMTMAPEPPVTTTDVPFSASIEARVCEIVLGDRRHGLRPD</sequence>
<proteinExistence type="predicted"/>
<dbReference type="EMBL" id="PVTF01000002">
    <property type="protein sequence ID" value="PRY44953.1"/>
    <property type="molecule type" value="Genomic_DNA"/>
</dbReference>
<keyword evidence="2" id="KW-1185">Reference proteome</keyword>
<protein>
    <submittedName>
        <fullName evidence="1">Uncharacterized protein</fullName>
    </submittedName>
</protein>